<keyword evidence="3" id="KW-1185">Reference proteome</keyword>
<keyword evidence="1" id="KW-0812">Transmembrane</keyword>
<proteinExistence type="predicted"/>
<evidence type="ECO:0000313" key="3">
    <source>
        <dbReference type="Proteomes" id="UP000037035"/>
    </source>
</evidence>
<dbReference type="VEuPathDB" id="FungiDB:VP01_3751g1"/>
<keyword evidence="1" id="KW-1133">Transmembrane helix</keyword>
<dbReference type="AlphaFoldDB" id="A0A0L6UTT7"/>
<gene>
    <name evidence="2" type="ORF">VP01_3751g1</name>
</gene>
<evidence type="ECO:0000256" key="1">
    <source>
        <dbReference type="SAM" id="Phobius"/>
    </source>
</evidence>
<feature type="transmembrane region" description="Helical" evidence="1">
    <location>
        <begin position="44"/>
        <end position="66"/>
    </location>
</feature>
<sequence>MSSNFSLSLSLVLVFISAIIRFFTSSFSDCSNSTPETPYRCQYPVLILVVVVVVDECWLGCWGGLFKTSISRWQYHALLVLSPVVRPSQLGAILLDCRRRKCITAESFLRSPQPSPYSQRHEGHCSVVVVVYELSARCSHQLEEFKSSTKCERLVMCHEHGVMLRRCAEELPETKRRCCTTPSTSTIPAQLGIAEIVLRLGLVVTQQEDYRRSHLSPYSSMYSNHSLSIQPRKQSSRCKNYDIPVRSHVVLTISIITPPPYFSTIPVPVPALSPFPVCSCHMSCPVYRLGLLCPVSPLDLRGLSNCGYLRLLLIYHPPAQQVKSNCLSKLFGHQLLFIKYTDINHLDPLLFENAL</sequence>
<organism evidence="2 3">
    <name type="scientific">Puccinia sorghi</name>
    <dbReference type="NCBI Taxonomy" id="27349"/>
    <lineage>
        <taxon>Eukaryota</taxon>
        <taxon>Fungi</taxon>
        <taxon>Dikarya</taxon>
        <taxon>Basidiomycota</taxon>
        <taxon>Pucciniomycotina</taxon>
        <taxon>Pucciniomycetes</taxon>
        <taxon>Pucciniales</taxon>
        <taxon>Pucciniaceae</taxon>
        <taxon>Puccinia</taxon>
    </lineage>
</organism>
<keyword evidence="1" id="KW-0472">Membrane</keyword>
<dbReference type="EMBL" id="LAVV01008781">
    <property type="protein sequence ID" value="KNZ51948.1"/>
    <property type="molecule type" value="Genomic_DNA"/>
</dbReference>
<protein>
    <submittedName>
        <fullName evidence="2">Putative signal peptide protein</fullName>
    </submittedName>
</protein>
<name>A0A0L6UTT7_9BASI</name>
<evidence type="ECO:0000313" key="2">
    <source>
        <dbReference type="EMBL" id="KNZ51948.1"/>
    </source>
</evidence>
<accession>A0A0L6UTT7</accession>
<reference evidence="2 3" key="1">
    <citation type="submission" date="2015-08" db="EMBL/GenBank/DDBJ databases">
        <title>Next Generation Sequencing and Analysis of the Genome of Puccinia sorghi L Schw, the Causal Agent of Maize Common Rust.</title>
        <authorList>
            <person name="Rochi L."/>
            <person name="Burguener G."/>
            <person name="Darino M."/>
            <person name="Turjanski A."/>
            <person name="Kreff E."/>
            <person name="Dieguez M.J."/>
            <person name="Sacco F."/>
        </authorList>
    </citation>
    <scope>NUCLEOTIDE SEQUENCE [LARGE SCALE GENOMIC DNA]</scope>
    <source>
        <strain evidence="2 3">RO10H11247</strain>
    </source>
</reference>
<dbReference type="Proteomes" id="UP000037035">
    <property type="component" value="Unassembled WGS sequence"/>
</dbReference>
<comment type="caution">
    <text evidence="2">The sequence shown here is derived from an EMBL/GenBank/DDBJ whole genome shotgun (WGS) entry which is preliminary data.</text>
</comment>